<evidence type="ECO:0000256" key="8">
    <source>
        <dbReference type="ARBA" id="ARBA00022840"/>
    </source>
</evidence>
<evidence type="ECO:0000256" key="7">
    <source>
        <dbReference type="ARBA" id="ARBA00022833"/>
    </source>
</evidence>
<keyword evidence="4 13" id="KW-0436">Ligase</keyword>
<comment type="caution">
    <text evidence="13">Lacks conserved residue(s) required for the propagation of feature annotation.</text>
</comment>
<keyword evidence="7 13" id="KW-0862">Zinc</keyword>
<dbReference type="HAMAP" id="MF_00184">
    <property type="entry name" value="Thr_tRNA_synth"/>
    <property type="match status" value="1"/>
</dbReference>
<name>A0A0F0CRY1_9BACT</name>
<dbReference type="InterPro" id="IPR006195">
    <property type="entry name" value="aa-tRNA-synth_II"/>
</dbReference>
<evidence type="ECO:0000256" key="6">
    <source>
        <dbReference type="ARBA" id="ARBA00022741"/>
    </source>
</evidence>
<protein>
    <recommendedName>
        <fullName evidence="13">Threonine--tRNA ligase</fullName>
        <ecNumber evidence="13">6.1.1.3</ecNumber>
    </recommendedName>
    <alternativeName>
        <fullName evidence="13">Threonyl-tRNA synthetase</fullName>
        <shortName evidence="13">ThrRS</shortName>
    </alternativeName>
</protein>
<dbReference type="SMART" id="SM00863">
    <property type="entry name" value="tRNA_SAD"/>
    <property type="match status" value="1"/>
</dbReference>
<sequence length="578" mass="66117">MGKKIENIELQKLRHSTSHVMADAVVRLFPGTILGIGPAIEDGFYYDFDAPRAFTTEDLIKIEEEMRKIVRENLSFLKKDVSKKSAEIFFSDKGEKYKLELLEELPDGEISFYSHGNFTDLCRGPHIKSTGEIKAFKLLSVAGAYWKGSEKNPMLQRIYGTCFETEIELDDFLKIREEAEKRDHRKLGKELDLFSFNDIMGAGFVLYHPKGAILRQIVVNYITSKHLEKGYELISSPHILKSDIWIKSGHYSYYKENMYTLNIDEQEFAVKPMNCPGHILVYASKMRSYKEFPLRYFELGTVYRYEKSGVLHGLLRVRGFTQDDAHIFCLISQVESEISGVIDFVKETLNVFGFRGFEVELSTRPAKSIGDDKAWEMATNALINAMKAKNLPYEINEGDGAFYGPKIDIKIKDAIGRSWQCATIQCDFALPERFNLTYVDSDGVERRPVMLHRVILGSLERFIGALIEHYGGNFPLWLAPVQVKIVPIGESHVSYADSLKDLLKSKGWRVEVDSRDEKMQKKIRDAEMLKIPYVIVAGNKEMENGNVSLRRRKDSSVSVLTKEELVARLSSEIEEKLL</sequence>
<dbReference type="Pfam" id="PF00587">
    <property type="entry name" value="tRNA-synt_2b"/>
    <property type="match status" value="1"/>
</dbReference>
<evidence type="ECO:0000256" key="5">
    <source>
        <dbReference type="ARBA" id="ARBA00022723"/>
    </source>
</evidence>
<dbReference type="CDD" id="cd00771">
    <property type="entry name" value="ThrRS_core"/>
    <property type="match status" value="1"/>
</dbReference>
<dbReference type="GO" id="GO:0006435">
    <property type="term" value="P:threonyl-tRNA aminoacylation"/>
    <property type="evidence" value="ECO:0007669"/>
    <property type="project" value="UniProtKB-UniRule"/>
</dbReference>
<dbReference type="GO" id="GO:0004829">
    <property type="term" value="F:threonine-tRNA ligase activity"/>
    <property type="evidence" value="ECO:0007669"/>
    <property type="project" value="UniProtKB-UniRule"/>
</dbReference>
<dbReference type="InterPro" id="IPR012947">
    <property type="entry name" value="tRNA_SAD"/>
</dbReference>
<dbReference type="PRINTS" id="PR01047">
    <property type="entry name" value="TRNASYNTHTHR"/>
</dbReference>
<evidence type="ECO:0000256" key="12">
    <source>
        <dbReference type="ARBA" id="ARBA00049515"/>
    </source>
</evidence>
<dbReference type="InterPro" id="IPR047246">
    <property type="entry name" value="ThrRS_anticodon"/>
</dbReference>
<keyword evidence="3 13" id="KW-0820">tRNA-binding</keyword>
<evidence type="ECO:0000313" key="15">
    <source>
        <dbReference type="EMBL" id="KJJ86057.1"/>
    </source>
</evidence>
<dbReference type="InterPro" id="IPR002320">
    <property type="entry name" value="Thr-tRNA-ligase_IIa"/>
</dbReference>
<evidence type="ECO:0000256" key="9">
    <source>
        <dbReference type="ARBA" id="ARBA00022884"/>
    </source>
</evidence>
<dbReference type="GO" id="GO:0005524">
    <property type="term" value="F:ATP binding"/>
    <property type="evidence" value="ECO:0007669"/>
    <property type="project" value="UniProtKB-UniRule"/>
</dbReference>
<comment type="cofactor">
    <cofactor evidence="13">
        <name>Zn(2+)</name>
        <dbReference type="ChEBI" id="CHEBI:29105"/>
    </cofactor>
    <text evidence="13">Binds 1 zinc ion per subunit.</text>
</comment>
<keyword evidence="5 13" id="KW-0479">Metal-binding</keyword>
<dbReference type="Gene3D" id="3.30.930.10">
    <property type="entry name" value="Bira Bifunctional Protein, Domain 2"/>
    <property type="match status" value="1"/>
</dbReference>
<keyword evidence="2 13" id="KW-0963">Cytoplasm</keyword>
<dbReference type="InterPro" id="IPR033728">
    <property type="entry name" value="ThrRS_core"/>
</dbReference>
<comment type="caution">
    <text evidence="15">The sequence shown here is derived from an EMBL/GenBank/DDBJ whole genome shotgun (WGS) entry which is preliminary data.</text>
</comment>
<dbReference type="GO" id="GO:0000049">
    <property type="term" value="F:tRNA binding"/>
    <property type="evidence" value="ECO:0007669"/>
    <property type="project" value="UniProtKB-KW"/>
</dbReference>
<evidence type="ECO:0000256" key="1">
    <source>
        <dbReference type="ARBA" id="ARBA00008226"/>
    </source>
</evidence>
<keyword evidence="16" id="KW-1185">Reference proteome</keyword>
<dbReference type="Pfam" id="PF07973">
    <property type="entry name" value="tRNA_SAD"/>
    <property type="match status" value="1"/>
</dbReference>
<comment type="similarity">
    <text evidence="1 13">Belongs to the class-II aminoacyl-tRNA synthetase family.</text>
</comment>
<dbReference type="Pfam" id="PF03129">
    <property type="entry name" value="HGTP_anticodon"/>
    <property type="match status" value="1"/>
</dbReference>
<dbReference type="InterPro" id="IPR002314">
    <property type="entry name" value="aa-tRNA-synt_IIb"/>
</dbReference>
<dbReference type="EC" id="6.1.1.3" evidence="13"/>
<dbReference type="InterPro" id="IPR036621">
    <property type="entry name" value="Anticodon-bd_dom_sf"/>
</dbReference>
<keyword evidence="8 13" id="KW-0067">ATP-binding</keyword>
<dbReference type="GO" id="GO:0005737">
    <property type="term" value="C:cytoplasm"/>
    <property type="evidence" value="ECO:0007669"/>
    <property type="project" value="UniProtKB-SubCell"/>
</dbReference>
<keyword evidence="9 13" id="KW-0694">RNA-binding</keyword>
<evidence type="ECO:0000256" key="4">
    <source>
        <dbReference type="ARBA" id="ARBA00022598"/>
    </source>
</evidence>
<dbReference type="FunFam" id="3.30.930.10:FF:000002">
    <property type="entry name" value="Threonine--tRNA ligase"/>
    <property type="match status" value="1"/>
</dbReference>
<dbReference type="PANTHER" id="PTHR11451:SF44">
    <property type="entry name" value="THREONINE--TRNA LIGASE, CHLOROPLASTIC_MITOCHONDRIAL 2"/>
    <property type="match status" value="1"/>
</dbReference>
<proteinExistence type="inferred from homology"/>
<evidence type="ECO:0000256" key="3">
    <source>
        <dbReference type="ARBA" id="ARBA00022555"/>
    </source>
</evidence>
<dbReference type="GO" id="GO:0046872">
    <property type="term" value="F:metal ion binding"/>
    <property type="evidence" value="ECO:0007669"/>
    <property type="project" value="UniProtKB-KW"/>
</dbReference>
<dbReference type="PROSITE" id="PS50862">
    <property type="entry name" value="AA_TRNA_LIGASE_II"/>
    <property type="match status" value="1"/>
</dbReference>
<dbReference type="InterPro" id="IPR045864">
    <property type="entry name" value="aa-tRNA-synth_II/BPL/LPL"/>
</dbReference>
<feature type="binding site" evidence="13">
    <location>
        <position position="326"/>
    </location>
    <ligand>
        <name>Zn(2+)</name>
        <dbReference type="ChEBI" id="CHEBI:29105"/>
        <note>catalytic</note>
    </ligand>
</feature>
<dbReference type="Gene3D" id="3.30.54.20">
    <property type="match status" value="1"/>
</dbReference>
<dbReference type="AlphaFoldDB" id="A0A0F0CRY1"/>
<comment type="subunit">
    <text evidence="13">Homodimer.</text>
</comment>
<keyword evidence="10 13" id="KW-0648">Protein biosynthesis</keyword>
<dbReference type="NCBIfam" id="TIGR00418">
    <property type="entry name" value="thrS"/>
    <property type="match status" value="1"/>
</dbReference>
<keyword evidence="11 13" id="KW-0030">Aminoacyl-tRNA synthetase</keyword>
<dbReference type="FunFam" id="3.30.54.20:FF:000002">
    <property type="entry name" value="Threonine--tRNA ligase"/>
    <property type="match status" value="1"/>
</dbReference>
<dbReference type="CDD" id="cd00860">
    <property type="entry name" value="ThrRS_anticodon"/>
    <property type="match status" value="1"/>
</dbReference>
<evidence type="ECO:0000256" key="11">
    <source>
        <dbReference type="ARBA" id="ARBA00023146"/>
    </source>
</evidence>
<dbReference type="SUPFAM" id="SSF52954">
    <property type="entry name" value="Class II aaRS ABD-related"/>
    <property type="match status" value="1"/>
</dbReference>
<dbReference type="EMBL" id="JYNY01000016">
    <property type="protein sequence ID" value="KJJ86057.1"/>
    <property type="molecule type" value="Genomic_DNA"/>
</dbReference>
<dbReference type="SUPFAM" id="SSF55681">
    <property type="entry name" value="Class II aaRS and biotin synthetases"/>
    <property type="match status" value="1"/>
</dbReference>
<evidence type="ECO:0000256" key="10">
    <source>
        <dbReference type="ARBA" id="ARBA00022917"/>
    </source>
</evidence>
<dbReference type="Gene3D" id="3.30.980.10">
    <property type="entry name" value="Threonyl-trna Synthetase, Chain A, domain 2"/>
    <property type="match status" value="1"/>
</dbReference>
<comment type="catalytic activity">
    <reaction evidence="12 13">
        <text>tRNA(Thr) + L-threonine + ATP = L-threonyl-tRNA(Thr) + AMP + diphosphate + H(+)</text>
        <dbReference type="Rhea" id="RHEA:24624"/>
        <dbReference type="Rhea" id="RHEA-COMP:9670"/>
        <dbReference type="Rhea" id="RHEA-COMP:9704"/>
        <dbReference type="ChEBI" id="CHEBI:15378"/>
        <dbReference type="ChEBI" id="CHEBI:30616"/>
        <dbReference type="ChEBI" id="CHEBI:33019"/>
        <dbReference type="ChEBI" id="CHEBI:57926"/>
        <dbReference type="ChEBI" id="CHEBI:78442"/>
        <dbReference type="ChEBI" id="CHEBI:78534"/>
        <dbReference type="ChEBI" id="CHEBI:456215"/>
        <dbReference type="EC" id="6.1.1.3"/>
    </reaction>
</comment>
<gene>
    <name evidence="13" type="primary">thrS</name>
    <name evidence="15" type="ORF">OMAG_000047</name>
</gene>
<dbReference type="FunFam" id="3.40.50.800:FF:000001">
    <property type="entry name" value="Threonine--tRNA ligase"/>
    <property type="match status" value="1"/>
</dbReference>
<dbReference type="InterPro" id="IPR018163">
    <property type="entry name" value="Thr/Ala-tRNA-synth_IIc_edit"/>
</dbReference>
<evidence type="ECO:0000256" key="2">
    <source>
        <dbReference type="ARBA" id="ARBA00022490"/>
    </source>
</evidence>
<dbReference type="Gene3D" id="3.40.50.800">
    <property type="entry name" value="Anticodon-binding domain"/>
    <property type="match status" value="1"/>
</dbReference>
<evidence type="ECO:0000256" key="13">
    <source>
        <dbReference type="HAMAP-Rule" id="MF_00184"/>
    </source>
</evidence>
<dbReference type="InterPro" id="IPR004154">
    <property type="entry name" value="Anticodon-bd"/>
</dbReference>
<accession>A0A0F0CRY1</accession>
<dbReference type="PANTHER" id="PTHR11451">
    <property type="entry name" value="THREONINE-TRNA LIGASE"/>
    <property type="match status" value="1"/>
</dbReference>
<keyword evidence="6 13" id="KW-0547">Nucleotide-binding</keyword>
<comment type="subcellular location">
    <subcellularLocation>
        <location evidence="13">Cytoplasm</location>
    </subcellularLocation>
</comment>
<feature type="binding site" evidence="13">
    <location>
        <position position="452"/>
    </location>
    <ligand>
        <name>Zn(2+)</name>
        <dbReference type="ChEBI" id="CHEBI:29105"/>
        <note>catalytic</note>
    </ligand>
</feature>
<dbReference type="SUPFAM" id="SSF55186">
    <property type="entry name" value="ThrRS/AlaRS common domain"/>
    <property type="match status" value="1"/>
</dbReference>
<feature type="domain" description="Aminoacyl-transfer RNA synthetases class-II family profile" evidence="14">
    <location>
        <begin position="207"/>
        <end position="475"/>
    </location>
</feature>
<feature type="binding site" evidence="13">
    <location>
        <position position="275"/>
    </location>
    <ligand>
        <name>Zn(2+)</name>
        <dbReference type="ChEBI" id="CHEBI:29105"/>
        <note>catalytic</note>
    </ligand>
</feature>
<reference evidence="15 16" key="1">
    <citation type="submission" date="2015-02" db="EMBL/GenBank/DDBJ databases">
        <title>Single-cell genomics of uncultivated deep-branching MTB reveals a conserved set of magnetosome genes.</title>
        <authorList>
            <person name="Kolinko S."/>
            <person name="Richter M."/>
            <person name="Glockner F.O."/>
            <person name="Brachmann A."/>
            <person name="Schuler D."/>
        </authorList>
    </citation>
    <scope>NUCLEOTIDE SEQUENCE [LARGE SCALE GENOMIC DNA]</scope>
    <source>
        <strain evidence="15">SKK-01</strain>
    </source>
</reference>
<evidence type="ECO:0000313" key="16">
    <source>
        <dbReference type="Proteomes" id="UP000033428"/>
    </source>
</evidence>
<dbReference type="Proteomes" id="UP000033428">
    <property type="component" value="Unassembled WGS sequence"/>
</dbReference>
<organism evidence="15 16">
    <name type="scientific">Candidatus Omnitrophus magneticus</name>
    <dbReference type="NCBI Taxonomy" id="1609969"/>
    <lineage>
        <taxon>Bacteria</taxon>
        <taxon>Pseudomonadati</taxon>
        <taxon>Candidatus Omnitrophota</taxon>
        <taxon>Candidatus Omnitrophus</taxon>
    </lineage>
</organism>
<dbReference type="PATRIC" id="fig|1609969.3.peg.60"/>
<evidence type="ECO:0000259" key="14">
    <source>
        <dbReference type="PROSITE" id="PS50862"/>
    </source>
</evidence>
<dbReference type="FunFam" id="3.30.980.10:FF:000005">
    <property type="entry name" value="Threonyl-tRNA synthetase, mitochondrial"/>
    <property type="match status" value="1"/>
</dbReference>